<dbReference type="EMBL" id="QNRI01000014">
    <property type="protein sequence ID" value="RBO92317.1"/>
    <property type="molecule type" value="Genomic_DNA"/>
</dbReference>
<dbReference type="CDD" id="cd00685">
    <property type="entry name" value="Trans_IPPS_HT"/>
    <property type="match status" value="1"/>
</dbReference>
<dbReference type="GO" id="GO:0004659">
    <property type="term" value="F:prenyltransferase activity"/>
    <property type="evidence" value="ECO:0007669"/>
    <property type="project" value="InterPro"/>
</dbReference>
<reference evidence="7 8" key="1">
    <citation type="submission" date="2018-06" db="EMBL/GenBank/DDBJ databases">
        <title>Genomic Encyclopedia of Type Strains, Phase IV (KMG-IV): sequencing the most valuable type-strain genomes for metagenomic binning, comparative biology and taxonomic classification.</title>
        <authorList>
            <person name="Goeker M."/>
        </authorList>
    </citation>
    <scope>NUCLEOTIDE SEQUENCE [LARGE SCALE GENOMIC DNA]</scope>
    <source>
        <strain evidence="7 8">DSM 15140</strain>
    </source>
</reference>
<sequence length="326" mass="36831">MQVHPMWDSYPELREDLSNVLELINKHIRVRDKNVNAIIKDRIFGGGKLLRPIYSILCSNIGPDKDKDRAIAVAAALETLHMATLIHDDVIDGASTRHGKQTLHTSEGSKFAIYAGDYLFSVCFTILSRHATSLAHLEFNSRSMEKVLSGELDQLNARFQPPTSVKGYLSRISGKTAQLFAVSCYSGAIESKATKKQARNAWNMGHYIGMAFQIMDDILDYQGQEQTVGKPIMADVKQGIYTLPLIYAMQSNPKQLQTLLQKNEDLSSNDMEMILATIKQEKGLEKSRKLAERYTNKALKEMKKLPEGTYKDYLYTITMKLLTRLF</sequence>
<evidence type="ECO:0000256" key="2">
    <source>
        <dbReference type="ARBA" id="ARBA00006706"/>
    </source>
</evidence>
<evidence type="ECO:0000313" key="7">
    <source>
        <dbReference type="EMBL" id="RBO92317.1"/>
    </source>
</evidence>
<evidence type="ECO:0000256" key="3">
    <source>
        <dbReference type="ARBA" id="ARBA00022679"/>
    </source>
</evidence>
<keyword evidence="4" id="KW-0479">Metal-binding</keyword>
<evidence type="ECO:0000256" key="4">
    <source>
        <dbReference type="ARBA" id="ARBA00022723"/>
    </source>
</evidence>
<proteinExistence type="inferred from homology"/>
<dbReference type="PANTHER" id="PTHR12001">
    <property type="entry name" value="GERANYLGERANYL PYROPHOSPHATE SYNTHASE"/>
    <property type="match status" value="1"/>
</dbReference>
<dbReference type="Gene3D" id="1.10.600.10">
    <property type="entry name" value="Farnesyl Diphosphate Synthase"/>
    <property type="match status" value="1"/>
</dbReference>
<keyword evidence="8" id="KW-1185">Reference proteome</keyword>
<gene>
    <name evidence="7" type="ORF">DES48_11416</name>
</gene>
<name>A0A366DQG1_9BACI</name>
<dbReference type="STRING" id="200904.GCA_900168775_02972"/>
<dbReference type="SUPFAM" id="SSF48576">
    <property type="entry name" value="Terpenoid synthases"/>
    <property type="match status" value="1"/>
</dbReference>
<evidence type="ECO:0000256" key="5">
    <source>
        <dbReference type="ARBA" id="ARBA00022842"/>
    </source>
</evidence>
<evidence type="ECO:0000256" key="6">
    <source>
        <dbReference type="RuleBase" id="RU004466"/>
    </source>
</evidence>
<comment type="similarity">
    <text evidence="2 6">Belongs to the FPP/GGPP synthase family.</text>
</comment>
<dbReference type="Pfam" id="PF00348">
    <property type="entry name" value="polyprenyl_synt"/>
    <property type="match status" value="1"/>
</dbReference>
<dbReference type="PANTHER" id="PTHR12001:SF69">
    <property type="entry name" value="ALL TRANS-POLYPRENYL-DIPHOSPHATE SYNTHASE PDSS1"/>
    <property type="match status" value="1"/>
</dbReference>
<dbReference type="InterPro" id="IPR033749">
    <property type="entry name" value="Polyprenyl_synt_CS"/>
</dbReference>
<keyword evidence="5" id="KW-0460">Magnesium</keyword>
<dbReference type="AlphaFoldDB" id="A0A366DQG1"/>
<evidence type="ECO:0000256" key="1">
    <source>
        <dbReference type="ARBA" id="ARBA00001946"/>
    </source>
</evidence>
<dbReference type="GO" id="GO:0008299">
    <property type="term" value="P:isoprenoid biosynthetic process"/>
    <property type="evidence" value="ECO:0007669"/>
    <property type="project" value="InterPro"/>
</dbReference>
<dbReference type="OrthoDB" id="9805316at2"/>
<comment type="cofactor">
    <cofactor evidence="1">
        <name>Mg(2+)</name>
        <dbReference type="ChEBI" id="CHEBI:18420"/>
    </cofactor>
</comment>
<dbReference type="SFLD" id="SFLDS00005">
    <property type="entry name" value="Isoprenoid_Synthase_Type_I"/>
    <property type="match status" value="1"/>
</dbReference>
<keyword evidence="3 6" id="KW-0808">Transferase</keyword>
<dbReference type="Proteomes" id="UP000252254">
    <property type="component" value="Unassembled WGS sequence"/>
</dbReference>
<dbReference type="InterPro" id="IPR008949">
    <property type="entry name" value="Isoprenoid_synthase_dom_sf"/>
</dbReference>
<evidence type="ECO:0000313" key="8">
    <source>
        <dbReference type="Proteomes" id="UP000252254"/>
    </source>
</evidence>
<accession>A0A366DQG1</accession>
<dbReference type="PROSITE" id="PS00444">
    <property type="entry name" value="POLYPRENYL_SYNTHASE_2"/>
    <property type="match status" value="1"/>
</dbReference>
<organism evidence="7 8">
    <name type="scientific">Paraliobacillus ryukyuensis</name>
    <dbReference type="NCBI Taxonomy" id="200904"/>
    <lineage>
        <taxon>Bacteria</taxon>
        <taxon>Bacillati</taxon>
        <taxon>Bacillota</taxon>
        <taxon>Bacilli</taxon>
        <taxon>Bacillales</taxon>
        <taxon>Bacillaceae</taxon>
        <taxon>Paraliobacillus</taxon>
    </lineage>
</organism>
<protein>
    <submittedName>
        <fullName evidence="7">Heptaprenyl diphosphate synthase</fullName>
    </submittedName>
</protein>
<dbReference type="GO" id="GO:0046872">
    <property type="term" value="F:metal ion binding"/>
    <property type="evidence" value="ECO:0007669"/>
    <property type="project" value="UniProtKB-KW"/>
</dbReference>
<comment type="caution">
    <text evidence="7">The sequence shown here is derived from an EMBL/GenBank/DDBJ whole genome shotgun (WGS) entry which is preliminary data.</text>
</comment>
<dbReference type="InterPro" id="IPR000092">
    <property type="entry name" value="Polyprenyl_synt"/>
</dbReference>
<dbReference type="RefSeq" id="WP_079707634.1">
    <property type="nucleotide sequence ID" value="NZ_BAABQN010000016.1"/>
</dbReference>